<proteinExistence type="predicted"/>
<organism evidence="2 3">
    <name type="scientific">Striga asiatica</name>
    <name type="common">Asiatic witchweed</name>
    <name type="synonym">Buchnera asiatica</name>
    <dbReference type="NCBI Taxonomy" id="4170"/>
    <lineage>
        <taxon>Eukaryota</taxon>
        <taxon>Viridiplantae</taxon>
        <taxon>Streptophyta</taxon>
        <taxon>Embryophyta</taxon>
        <taxon>Tracheophyta</taxon>
        <taxon>Spermatophyta</taxon>
        <taxon>Magnoliopsida</taxon>
        <taxon>eudicotyledons</taxon>
        <taxon>Gunneridae</taxon>
        <taxon>Pentapetalae</taxon>
        <taxon>asterids</taxon>
        <taxon>lamiids</taxon>
        <taxon>Lamiales</taxon>
        <taxon>Orobanchaceae</taxon>
        <taxon>Buchnereae</taxon>
        <taxon>Striga</taxon>
    </lineage>
</organism>
<accession>A0A5A7PR49</accession>
<evidence type="ECO:0000313" key="2">
    <source>
        <dbReference type="EMBL" id="GER35249.1"/>
    </source>
</evidence>
<dbReference type="Proteomes" id="UP000325081">
    <property type="component" value="Unassembled WGS sequence"/>
</dbReference>
<gene>
    <name evidence="2" type="ORF">STAS_11520</name>
</gene>
<keyword evidence="1" id="KW-0472">Membrane</keyword>
<feature type="transmembrane region" description="Helical" evidence="1">
    <location>
        <begin position="47"/>
        <end position="66"/>
    </location>
</feature>
<keyword evidence="3" id="KW-1185">Reference proteome</keyword>
<dbReference type="AlphaFoldDB" id="A0A5A7PR49"/>
<comment type="caution">
    <text evidence="2">The sequence shown here is derived from an EMBL/GenBank/DDBJ whole genome shotgun (WGS) entry which is preliminary data.</text>
</comment>
<dbReference type="EMBL" id="BKCP01004961">
    <property type="protein sequence ID" value="GER35249.1"/>
    <property type="molecule type" value="Genomic_DNA"/>
</dbReference>
<keyword evidence="1" id="KW-0812">Transmembrane</keyword>
<sequence length="179" mass="20440">MGLSVWAVHSHVQSPQLNGATHLLPTEPIRSLNPLFCTTNHLLRDTISYAVGIYLCLRLAISRFVFLGRVVASRRKIFQFLVRDGCTVIDLCVSVIDVGKMFGSGWIWWRVTRQNKPKSLENADEAEFPKYRKCRMTLSKRIVFRRLLHLSHPPAPCFCLCGKTLSADWDRVASVELRV</sequence>
<evidence type="ECO:0000256" key="1">
    <source>
        <dbReference type="SAM" id="Phobius"/>
    </source>
</evidence>
<evidence type="ECO:0000313" key="3">
    <source>
        <dbReference type="Proteomes" id="UP000325081"/>
    </source>
</evidence>
<reference evidence="3" key="1">
    <citation type="journal article" date="2019" name="Curr. Biol.">
        <title>Genome Sequence of Striga asiatica Provides Insight into the Evolution of Plant Parasitism.</title>
        <authorList>
            <person name="Yoshida S."/>
            <person name="Kim S."/>
            <person name="Wafula E.K."/>
            <person name="Tanskanen J."/>
            <person name="Kim Y.M."/>
            <person name="Honaas L."/>
            <person name="Yang Z."/>
            <person name="Spallek T."/>
            <person name="Conn C.E."/>
            <person name="Ichihashi Y."/>
            <person name="Cheong K."/>
            <person name="Cui S."/>
            <person name="Der J.P."/>
            <person name="Gundlach H."/>
            <person name="Jiao Y."/>
            <person name="Hori C."/>
            <person name="Ishida J.K."/>
            <person name="Kasahara H."/>
            <person name="Kiba T."/>
            <person name="Kim M.S."/>
            <person name="Koo N."/>
            <person name="Laohavisit A."/>
            <person name="Lee Y.H."/>
            <person name="Lumba S."/>
            <person name="McCourt P."/>
            <person name="Mortimer J.C."/>
            <person name="Mutuku J.M."/>
            <person name="Nomura T."/>
            <person name="Sasaki-Sekimoto Y."/>
            <person name="Seto Y."/>
            <person name="Wang Y."/>
            <person name="Wakatake T."/>
            <person name="Sakakibara H."/>
            <person name="Demura T."/>
            <person name="Yamaguchi S."/>
            <person name="Yoneyama K."/>
            <person name="Manabe R.I."/>
            <person name="Nelson D.C."/>
            <person name="Schulman A.H."/>
            <person name="Timko M.P."/>
            <person name="dePamphilis C.W."/>
            <person name="Choi D."/>
            <person name="Shirasu K."/>
        </authorList>
    </citation>
    <scope>NUCLEOTIDE SEQUENCE [LARGE SCALE GENOMIC DNA]</scope>
    <source>
        <strain evidence="3">cv. UVA1</strain>
    </source>
</reference>
<name>A0A5A7PR49_STRAF</name>
<keyword evidence="1" id="KW-1133">Transmembrane helix</keyword>
<protein>
    <submittedName>
        <fullName evidence="2">CCR4-NOT transcription complex subunit 1</fullName>
    </submittedName>
</protein>